<dbReference type="InterPro" id="IPR006311">
    <property type="entry name" value="TAT_signal"/>
</dbReference>
<dbReference type="GO" id="GO:0008800">
    <property type="term" value="F:beta-lactamase activity"/>
    <property type="evidence" value="ECO:0007669"/>
    <property type="project" value="UniProtKB-EC"/>
</dbReference>
<dbReference type="Pfam" id="PF13354">
    <property type="entry name" value="Beta-lactamase2"/>
    <property type="match status" value="1"/>
</dbReference>
<gene>
    <name evidence="5" type="ORF">EV675_2261</name>
</gene>
<dbReference type="GO" id="GO:0046677">
    <property type="term" value="P:response to antibiotic"/>
    <property type="evidence" value="ECO:0007669"/>
    <property type="project" value="InterPro"/>
</dbReference>
<dbReference type="PANTHER" id="PTHR35333">
    <property type="entry name" value="BETA-LACTAMASE"/>
    <property type="match status" value="1"/>
</dbReference>
<name>A0A4Q7NM19_9BURK</name>
<accession>A0A4Q7NM19</accession>
<sequence>MQFPIDPADLQRRRLFKFTASALAVQAVAACGGDAHAADGNASDAVLKAVADFGALAPEGTHCLVRADVPDASWSASYNPDRQLFIGSAIKTFILGQFVIDAETSYNGISGNMPQTIGDEVRSPGSPVFVDLNGTLPAKYALEAMIAHSDNTATDMAYAAVGADRVRQLIARAGLTRTRIPDSTRRLFSYLAGAPDGVDLGWEALMAELAKPSLPNARQAINDRQSMLSTATELVAWYRQSLSGKFFTQPATLTEYKRILAMADAISLVVPADIIAYGKGGSIDWLDFHTISFPGQMIVDRVPVTFCFTYNWRGPETSTGAPFQAFVKAVRPVLQACVDAIRK</sequence>
<dbReference type="PANTHER" id="PTHR35333:SF5">
    <property type="entry name" value="CONSERVED LIPOPROTEIN LPQF-RELATED"/>
    <property type="match status" value="1"/>
</dbReference>
<comment type="catalytic activity">
    <reaction evidence="1">
        <text>a beta-lactam + H2O = a substituted beta-amino acid</text>
        <dbReference type="Rhea" id="RHEA:20401"/>
        <dbReference type="ChEBI" id="CHEBI:15377"/>
        <dbReference type="ChEBI" id="CHEBI:35627"/>
        <dbReference type="ChEBI" id="CHEBI:140347"/>
        <dbReference type="EC" id="3.5.2.6"/>
    </reaction>
</comment>
<dbReference type="InterPro" id="IPR045155">
    <property type="entry name" value="Beta-lactam_cat"/>
</dbReference>
<feature type="chain" id="PRO_5020931200" description="Penicillinase" evidence="3">
    <location>
        <begin position="38"/>
        <end position="343"/>
    </location>
</feature>
<dbReference type="SUPFAM" id="SSF56601">
    <property type="entry name" value="beta-lactamase/transpeptidase-like"/>
    <property type="match status" value="1"/>
</dbReference>
<dbReference type="AlphaFoldDB" id="A0A4Q7NM19"/>
<reference evidence="5 6" key="1">
    <citation type="submission" date="2019-02" db="EMBL/GenBank/DDBJ databases">
        <title>Genomic Encyclopedia of Type Strains, Phase IV (KMG-IV): sequencing the most valuable type-strain genomes for metagenomic binning, comparative biology and taxonomic classification.</title>
        <authorList>
            <person name="Goeker M."/>
        </authorList>
    </citation>
    <scope>NUCLEOTIDE SEQUENCE [LARGE SCALE GENOMIC DNA]</scope>
    <source>
        <strain evidence="5 6">K24</strain>
    </source>
</reference>
<evidence type="ECO:0000256" key="1">
    <source>
        <dbReference type="ARBA" id="ARBA00001526"/>
    </source>
</evidence>
<evidence type="ECO:0000256" key="3">
    <source>
        <dbReference type="SAM" id="SignalP"/>
    </source>
</evidence>
<dbReference type="RefSeq" id="WP_165404539.1">
    <property type="nucleotide sequence ID" value="NZ_SGXC01000001.1"/>
</dbReference>
<dbReference type="GO" id="GO:0030655">
    <property type="term" value="P:beta-lactam antibiotic catabolic process"/>
    <property type="evidence" value="ECO:0007669"/>
    <property type="project" value="InterPro"/>
</dbReference>
<evidence type="ECO:0000313" key="5">
    <source>
        <dbReference type="EMBL" id="RZS86221.1"/>
    </source>
</evidence>
<dbReference type="Gene3D" id="3.40.710.10">
    <property type="entry name" value="DD-peptidase/beta-lactamase superfamily"/>
    <property type="match status" value="1"/>
</dbReference>
<evidence type="ECO:0000256" key="2">
    <source>
        <dbReference type="ARBA" id="ARBA00030171"/>
    </source>
</evidence>
<dbReference type="InterPro" id="IPR000871">
    <property type="entry name" value="Beta-lactam_class-A"/>
</dbReference>
<protein>
    <recommendedName>
        <fullName evidence="2">Penicillinase</fullName>
    </recommendedName>
</protein>
<feature type="signal peptide" evidence="3">
    <location>
        <begin position="1"/>
        <end position="37"/>
    </location>
</feature>
<dbReference type="PROSITE" id="PS51318">
    <property type="entry name" value="TAT"/>
    <property type="match status" value="1"/>
</dbReference>
<dbReference type="EMBL" id="SGXC01000001">
    <property type="protein sequence ID" value="RZS86221.1"/>
    <property type="molecule type" value="Genomic_DNA"/>
</dbReference>
<feature type="domain" description="Beta-lactamase class A catalytic" evidence="4">
    <location>
        <begin position="73"/>
        <end position="187"/>
    </location>
</feature>
<evidence type="ECO:0000259" key="4">
    <source>
        <dbReference type="Pfam" id="PF13354"/>
    </source>
</evidence>
<evidence type="ECO:0000313" key="6">
    <source>
        <dbReference type="Proteomes" id="UP000292445"/>
    </source>
</evidence>
<proteinExistence type="predicted"/>
<comment type="caution">
    <text evidence="5">The sequence shown here is derived from an EMBL/GenBank/DDBJ whole genome shotgun (WGS) entry which is preliminary data.</text>
</comment>
<dbReference type="Proteomes" id="UP000292445">
    <property type="component" value="Unassembled WGS sequence"/>
</dbReference>
<keyword evidence="3" id="KW-0732">Signal</keyword>
<dbReference type="InterPro" id="IPR012338">
    <property type="entry name" value="Beta-lactam/transpept-like"/>
</dbReference>
<organism evidence="5 6">
    <name type="scientific">Pigmentiphaga kullae</name>
    <dbReference type="NCBI Taxonomy" id="151784"/>
    <lineage>
        <taxon>Bacteria</taxon>
        <taxon>Pseudomonadati</taxon>
        <taxon>Pseudomonadota</taxon>
        <taxon>Betaproteobacteria</taxon>
        <taxon>Burkholderiales</taxon>
        <taxon>Alcaligenaceae</taxon>
        <taxon>Pigmentiphaga</taxon>
    </lineage>
</organism>
<keyword evidence="6" id="KW-1185">Reference proteome</keyword>